<evidence type="ECO:0000256" key="2">
    <source>
        <dbReference type="ARBA" id="ARBA00023140"/>
    </source>
</evidence>
<evidence type="ECO:0000259" key="3">
    <source>
        <dbReference type="Pfam" id="PF00501"/>
    </source>
</evidence>
<accession>A0A7E4ZZX5</accession>
<comment type="subcellular location">
    <subcellularLocation>
        <location evidence="1">Peroxisome</location>
    </subcellularLocation>
</comment>
<reference evidence="5" key="2">
    <citation type="submission" date="2020-10" db="UniProtKB">
        <authorList>
            <consortium name="WormBaseParasite"/>
        </authorList>
    </citation>
    <scope>IDENTIFICATION</scope>
</reference>
<dbReference type="Proteomes" id="UP000492821">
    <property type="component" value="Unassembled WGS sequence"/>
</dbReference>
<dbReference type="GO" id="GO:0005777">
    <property type="term" value="C:peroxisome"/>
    <property type="evidence" value="ECO:0007669"/>
    <property type="project" value="UniProtKB-SubCell"/>
</dbReference>
<protein>
    <submittedName>
        <fullName evidence="5">AMP-binding domain-containing protein</fullName>
    </submittedName>
</protein>
<reference evidence="4" key="1">
    <citation type="journal article" date="2013" name="Genetics">
        <title>The draft genome and transcriptome of Panagrellus redivivus are shaped by the harsh demands of a free-living lifestyle.</title>
        <authorList>
            <person name="Srinivasan J."/>
            <person name="Dillman A.R."/>
            <person name="Macchietto M.G."/>
            <person name="Heikkinen L."/>
            <person name="Lakso M."/>
            <person name="Fracchia K.M."/>
            <person name="Antoshechkin I."/>
            <person name="Mortazavi A."/>
            <person name="Wong G."/>
            <person name="Sternberg P.W."/>
        </authorList>
    </citation>
    <scope>NUCLEOTIDE SEQUENCE [LARGE SCALE GENOMIC DNA]</scope>
    <source>
        <strain evidence="4">MT8872</strain>
    </source>
</reference>
<dbReference type="SUPFAM" id="SSF56801">
    <property type="entry name" value="Acetyl-CoA synthetase-like"/>
    <property type="match status" value="1"/>
</dbReference>
<dbReference type="PANTHER" id="PTHR24096:SF422">
    <property type="entry name" value="BCDNA.GH02901"/>
    <property type="match status" value="1"/>
</dbReference>
<keyword evidence="4" id="KW-1185">Reference proteome</keyword>
<sequence>MPFKSPFPPVPLETQPYGERMLDVLWRHGAANPTKKAMICAETPQFSVTYHELYHHSLAVAAFLETQGFKKGDVLLTVLPNSWEFFEVLIGAALRGIAVTGVSMLFTECKYVSCVLNGRIVERFR</sequence>
<evidence type="ECO:0000313" key="4">
    <source>
        <dbReference type="Proteomes" id="UP000492821"/>
    </source>
</evidence>
<name>A0A7E4ZZX5_PANRE</name>
<dbReference type="Pfam" id="PF00501">
    <property type="entry name" value="AMP-binding"/>
    <property type="match status" value="1"/>
</dbReference>
<proteinExistence type="predicted"/>
<dbReference type="InterPro" id="IPR042099">
    <property type="entry name" value="ANL_N_sf"/>
</dbReference>
<dbReference type="AlphaFoldDB" id="A0A7E4ZZX5"/>
<dbReference type="GO" id="GO:0016405">
    <property type="term" value="F:CoA-ligase activity"/>
    <property type="evidence" value="ECO:0007669"/>
    <property type="project" value="TreeGrafter"/>
</dbReference>
<dbReference type="WBParaSite" id="Pan_g6220.t1">
    <property type="protein sequence ID" value="Pan_g6220.t1"/>
    <property type="gene ID" value="Pan_g6220"/>
</dbReference>
<organism evidence="4 5">
    <name type="scientific">Panagrellus redivivus</name>
    <name type="common">Microworm</name>
    <dbReference type="NCBI Taxonomy" id="6233"/>
    <lineage>
        <taxon>Eukaryota</taxon>
        <taxon>Metazoa</taxon>
        <taxon>Ecdysozoa</taxon>
        <taxon>Nematoda</taxon>
        <taxon>Chromadorea</taxon>
        <taxon>Rhabditida</taxon>
        <taxon>Tylenchina</taxon>
        <taxon>Panagrolaimomorpha</taxon>
        <taxon>Panagrolaimoidea</taxon>
        <taxon>Panagrolaimidae</taxon>
        <taxon>Panagrellus</taxon>
    </lineage>
</organism>
<dbReference type="InterPro" id="IPR000873">
    <property type="entry name" value="AMP-dep_synth/lig_dom"/>
</dbReference>
<keyword evidence="2" id="KW-0576">Peroxisome</keyword>
<dbReference type="Gene3D" id="3.40.50.12780">
    <property type="entry name" value="N-terminal domain of ligase-like"/>
    <property type="match status" value="1"/>
</dbReference>
<evidence type="ECO:0000313" key="5">
    <source>
        <dbReference type="WBParaSite" id="Pan_g6220.t1"/>
    </source>
</evidence>
<feature type="domain" description="AMP-dependent synthetase/ligase" evidence="3">
    <location>
        <begin position="26"/>
        <end position="108"/>
    </location>
</feature>
<evidence type="ECO:0000256" key="1">
    <source>
        <dbReference type="ARBA" id="ARBA00004275"/>
    </source>
</evidence>
<dbReference type="PANTHER" id="PTHR24096">
    <property type="entry name" value="LONG-CHAIN-FATTY-ACID--COA LIGASE"/>
    <property type="match status" value="1"/>
</dbReference>